<dbReference type="PROSITE" id="PS51421">
    <property type="entry name" value="RAS"/>
    <property type="match status" value="1"/>
</dbReference>
<dbReference type="Gene3D" id="3.40.50.300">
    <property type="entry name" value="P-loop containing nucleotide triphosphate hydrolases"/>
    <property type="match status" value="1"/>
</dbReference>
<evidence type="ECO:0000313" key="1">
    <source>
        <dbReference type="EMBL" id="KAK2161885.1"/>
    </source>
</evidence>
<dbReference type="PANTHER" id="PTHR46350:SF2">
    <property type="entry name" value="RAS LIKE FAMILY 10 MEMBER B"/>
    <property type="match status" value="1"/>
</dbReference>
<accession>A0AAD9K022</accession>
<dbReference type="InterPro" id="IPR052661">
    <property type="entry name" value="Ras-like_GTPase_Reg"/>
</dbReference>
<dbReference type="EMBL" id="JAODUP010000108">
    <property type="protein sequence ID" value="KAK2161885.1"/>
    <property type="molecule type" value="Genomic_DNA"/>
</dbReference>
<evidence type="ECO:0000313" key="2">
    <source>
        <dbReference type="Proteomes" id="UP001208570"/>
    </source>
</evidence>
<dbReference type="SMART" id="SM00174">
    <property type="entry name" value="RHO"/>
    <property type="match status" value="1"/>
</dbReference>
<dbReference type="PRINTS" id="PR00449">
    <property type="entry name" value="RASTRNSFRMNG"/>
</dbReference>
<dbReference type="AlphaFoldDB" id="A0AAD9K022"/>
<proteinExistence type="predicted"/>
<dbReference type="Pfam" id="PF00071">
    <property type="entry name" value="Ras"/>
    <property type="match status" value="1"/>
</dbReference>
<dbReference type="SMART" id="SM00173">
    <property type="entry name" value="RAS"/>
    <property type="match status" value="1"/>
</dbReference>
<dbReference type="InterPro" id="IPR005225">
    <property type="entry name" value="Small_GTP-bd"/>
</dbReference>
<dbReference type="InterPro" id="IPR027417">
    <property type="entry name" value="P-loop_NTPase"/>
</dbReference>
<dbReference type="GO" id="GO:0005525">
    <property type="term" value="F:GTP binding"/>
    <property type="evidence" value="ECO:0007669"/>
    <property type="project" value="InterPro"/>
</dbReference>
<dbReference type="SMART" id="SM00175">
    <property type="entry name" value="RAB"/>
    <property type="match status" value="1"/>
</dbReference>
<dbReference type="Proteomes" id="UP001208570">
    <property type="component" value="Unassembled WGS sequence"/>
</dbReference>
<dbReference type="InterPro" id="IPR001806">
    <property type="entry name" value="Small_GTPase"/>
</dbReference>
<keyword evidence="2" id="KW-1185">Reference proteome</keyword>
<evidence type="ECO:0008006" key="3">
    <source>
        <dbReference type="Google" id="ProtNLM"/>
    </source>
</evidence>
<protein>
    <recommendedName>
        <fullName evidence="3">Ras-like protein family member 10B</fullName>
    </recommendedName>
</protein>
<dbReference type="SUPFAM" id="SSF52540">
    <property type="entry name" value="P-loop containing nucleoside triphosphate hydrolases"/>
    <property type="match status" value="1"/>
</dbReference>
<dbReference type="PANTHER" id="PTHR46350">
    <property type="entry name" value="RAS LIKE FAMILY 10 MEMBER B-RELATED"/>
    <property type="match status" value="1"/>
</dbReference>
<reference evidence="1" key="1">
    <citation type="journal article" date="2023" name="Mol. Biol. Evol.">
        <title>Third-Generation Sequencing Reveals the Adaptive Role of the Epigenome in Three Deep-Sea Polychaetes.</title>
        <authorList>
            <person name="Perez M."/>
            <person name="Aroh O."/>
            <person name="Sun Y."/>
            <person name="Lan Y."/>
            <person name="Juniper S.K."/>
            <person name="Young C.R."/>
            <person name="Angers B."/>
            <person name="Qian P.Y."/>
        </authorList>
    </citation>
    <scope>NUCLEOTIDE SEQUENCE</scope>
    <source>
        <strain evidence="1">P08H-3</strain>
    </source>
</reference>
<organism evidence="1 2">
    <name type="scientific">Paralvinella palmiformis</name>
    <dbReference type="NCBI Taxonomy" id="53620"/>
    <lineage>
        <taxon>Eukaryota</taxon>
        <taxon>Metazoa</taxon>
        <taxon>Spiralia</taxon>
        <taxon>Lophotrochozoa</taxon>
        <taxon>Annelida</taxon>
        <taxon>Polychaeta</taxon>
        <taxon>Sedentaria</taxon>
        <taxon>Canalipalpata</taxon>
        <taxon>Terebellida</taxon>
        <taxon>Terebelliformia</taxon>
        <taxon>Alvinellidae</taxon>
        <taxon>Paralvinella</taxon>
    </lineage>
</organism>
<sequence>MSPSTSVPYVKMATQTHGGGADSEFQHVKIALLGAQGVGKTSIVQQFVCNTFTDEYVPTKRRICYHPSIIINDHLYEVKITDFPMIPYFPISSLYEWSDYRGCGLRNATAYVLVFDITNEESFHYIRSIRDQILASRNGAHDLPILVVGNKFDLNEDRNTSKREVASVVKKQWKCAYIECSAKYNWHIVLLFKELMKLIDHIDYGHKPASIRMQDAFRRNRCVIL</sequence>
<dbReference type="NCBIfam" id="TIGR00231">
    <property type="entry name" value="small_GTP"/>
    <property type="match status" value="1"/>
</dbReference>
<comment type="caution">
    <text evidence="1">The sequence shown here is derived from an EMBL/GenBank/DDBJ whole genome shotgun (WGS) entry which is preliminary data.</text>
</comment>
<name>A0AAD9K022_9ANNE</name>
<gene>
    <name evidence="1" type="ORF">LSH36_108g05027</name>
</gene>
<dbReference type="GO" id="GO:0003924">
    <property type="term" value="F:GTPase activity"/>
    <property type="evidence" value="ECO:0007669"/>
    <property type="project" value="InterPro"/>
</dbReference>
<dbReference type="PROSITE" id="PS51419">
    <property type="entry name" value="RAB"/>
    <property type="match status" value="1"/>
</dbReference>